<reference evidence="8 9" key="1">
    <citation type="submission" date="2014-05" db="EMBL/GenBank/DDBJ databases">
        <title>Draft genome sequence of a rare smut relative, Tilletiaria anomala UBC 951.</title>
        <authorList>
            <consortium name="DOE Joint Genome Institute"/>
            <person name="Toome M."/>
            <person name="Kuo A."/>
            <person name="Henrissat B."/>
            <person name="Lipzen A."/>
            <person name="Tritt A."/>
            <person name="Yoshinaga Y."/>
            <person name="Zane M."/>
            <person name="Barry K."/>
            <person name="Grigoriev I.V."/>
            <person name="Spatafora J.W."/>
            <person name="Aimea M.C."/>
        </authorList>
    </citation>
    <scope>NUCLEOTIDE SEQUENCE [LARGE SCALE GENOMIC DNA]</scope>
    <source>
        <strain evidence="8 9">UBC 951</strain>
    </source>
</reference>
<evidence type="ECO:0000256" key="1">
    <source>
        <dbReference type="ARBA" id="ARBA00008601"/>
    </source>
</evidence>
<organism evidence="8 9">
    <name type="scientific">Tilletiaria anomala (strain ATCC 24038 / CBS 436.72 / UBC 951)</name>
    <dbReference type="NCBI Taxonomy" id="1037660"/>
    <lineage>
        <taxon>Eukaryota</taxon>
        <taxon>Fungi</taxon>
        <taxon>Dikarya</taxon>
        <taxon>Basidiomycota</taxon>
        <taxon>Ustilaginomycotina</taxon>
        <taxon>Exobasidiomycetes</taxon>
        <taxon>Georgefischeriales</taxon>
        <taxon>Tilletiariaceae</taxon>
        <taxon>Tilletiaria</taxon>
    </lineage>
</organism>
<gene>
    <name evidence="8" type="ORF">K437DRAFT_289675</name>
</gene>
<dbReference type="OrthoDB" id="2017893at2759"/>
<dbReference type="GO" id="GO:0008138">
    <property type="term" value="F:protein tyrosine/serine/threonine phosphatase activity"/>
    <property type="evidence" value="ECO:0007669"/>
    <property type="project" value="TreeGrafter"/>
</dbReference>
<dbReference type="Gene3D" id="3.90.190.10">
    <property type="entry name" value="Protein tyrosine phosphatase superfamily"/>
    <property type="match status" value="1"/>
</dbReference>
<dbReference type="SMART" id="SM00404">
    <property type="entry name" value="PTPc_motif"/>
    <property type="match status" value="1"/>
</dbReference>
<feature type="compositionally biased region" description="Low complexity" evidence="5">
    <location>
        <begin position="569"/>
        <end position="585"/>
    </location>
</feature>
<accession>A0A066WH32</accession>
<dbReference type="CDD" id="cd14498">
    <property type="entry name" value="DSP"/>
    <property type="match status" value="1"/>
</dbReference>
<dbReference type="EC" id="3.1.3.48" evidence="2"/>
<sequence>MDEIIPGLWLGDLACALSPDYLDLAGVTHIVSALKQSPASLLNDESGVKLPSGRIIPHENIKQVRIDDVDGAPILVHFSSINELVDSVLQEEWHGEETEGSAQASSQEEAGQSAAGGDYNSIREQNVNGQWGHWETMGTGTVLVHCQAGISRSATLVAAYLMWRRGISTSAALELIRARRPQADPNSGFVAQLELYEQCDHQVDLRHKAVRRYLMSKTNILDGDSADDMLLSYYPSPYPSPGMHRNSMSMTFTKGNRSNSSSEEPTKSSPSISRASTYDGHSAFSAVDTASDPSSREASRNASRRGSVDLLSANATPARRPRTFSRTTSTWHRSINLSVSPVQSDQAAADSSPVGYFSEGATHELPPAYPSSSLAQPPSVEVKVTETQANARLPGGVSSLRGNEVRGAPSGGSSSGQNFAARVPTVTVREGAGVSGSGAGSSSALSRPVYSGPKLRCKMCRRELASTVDHLIEHEAGKGQMAFEHRKRTLPGSKDASAGTRLGVGISGSDAGSDGARVGAMTAAQSSTNVSASASNSPNQPGYATKPAAQPDAAPSLEQTPGSATGTVQQAQLSQGSSSLTASGRPIQSAASLSASLPPHLAALRMGRAGPHSLVHANSNSTSQAQAQGNNRPVCTQRAAVSLSLPSPLSLLPSAACSSYFVEPLSWMSALKNGEVSGRLDCPAPKCGAKLGSWDWAGMQCGCGAWITPAFALHRSKVDVLR</sequence>
<dbReference type="InterPro" id="IPR016130">
    <property type="entry name" value="Tyr_Pase_AS"/>
</dbReference>
<comment type="caution">
    <text evidence="8">The sequence shown here is derived from an EMBL/GenBank/DDBJ whole genome shotgun (WGS) entry which is preliminary data.</text>
</comment>
<dbReference type="PROSITE" id="PS50056">
    <property type="entry name" value="TYR_PHOSPHATASE_2"/>
    <property type="match status" value="1"/>
</dbReference>
<comment type="similarity">
    <text evidence="1">Belongs to the protein-tyrosine phosphatase family. Non-receptor class dual specificity subfamily.</text>
</comment>
<dbReference type="AlphaFoldDB" id="A0A066WH32"/>
<proteinExistence type="inferred from homology"/>
<feature type="compositionally biased region" description="Low complexity" evidence="5">
    <location>
        <begin position="100"/>
        <end position="117"/>
    </location>
</feature>
<dbReference type="RefSeq" id="XP_013245975.1">
    <property type="nucleotide sequence ID" value="XM_013390521.1"/>
</dbReference>
<feature type="domain" description="Tyrosine specific protein phosphatases" evidence="7">
    <location>
        <begin position="138"/>
        <end position="181"/>
    </location>
</feature>
<feature type="compositionally biased region" description="Polar residues" evidence="5">
    <location>
        <begin position="616"/>
        <end position="633"/>
    </location>
</feature>
<evidence type="ECO:0000256" key="3">
    <source>
        <dbReference type="ARBA" id="ARBA00022801"/>
    </source>
</evidence>
<evidence type="ECO:0000313" key="9">
    <source>
        <dbReference type="Proteomes" id="UP000027361"/>
    </source>
</evidence>
<feature type="compositionally biased region" description="Polar residues" evidence="5">
    <location>
        <begin position="557"/>
        <end position="568"/>
    </location>
</feature>
<evidence type="ECO:0000256" key="4">
    <source>
        <dbReference type="ARBA" id="ARBA00022912"/>
    </source>
</evidence>
<dbReference type="GO" id="GO:0004725">
    <property type="term" value="F:protein tyrosine phosphatase activity"/>
    <property type="evidence" value="ECO:0007669"/>
    <property type="project" value="UniProtKB-EC"/>
</dbReference>
<dbReference type="InterPro" id="IPR020422">
    <property type="entry name" value="TYR_PHOSPHATASE_DUAL_dom"/>
</dbReference>
<dbReference type="SMART" id="SM00195">
    <property type="entry name" value="DSPc"/>
    <property type="match status" value="1"/>
</dbReference>
<dbReference type="PANTHER" id="PTHR45848:SF4">
    <property type="entry name" value="DUAL SPECIFICITY PROTEIN PHOSPHATASE 12"/>
    <property type="match status" value="1"/>
</dbReference>
<keyword evidence="3" id="KW-0378">Hydrolase</keyword>
<dbReference type="HOGENOM" id="CLU_023312_4_0_1"/>
<feature type="compositionally biased region" description="Low complexity" evidence="5">
    <location>
        <begin position="258"/>
        <end position="273"/>
    </location>
</feature>
<evidence type="ECO:0000256" key="5">
    <source>
        <dbReference type="SAM" id="MobiDB-lite"/>
    </source>
</evidence>
<dbReference type="Proteomes" id="UP000027361">
    <property type="component" value="Unassembled WGS sequence"/>
</dbReference>
<feature type="region of interest" description="Disordered" evidence="5">
    <location>
        <begin position="92"/>
        <end position="119"/>
    </location>
</feature>
<dbReference type="STRING" id="1037660.A0A066WH32"/>
<dbReference type="GO" id="GO:0005634">
    <property type="term" value="C:nucleus"/>
    <property type="evidence" value="ECO:0007669"/>
    <property type="project" value="TreeGrafter"/>
</dbReference>
<keyword evidence="4" id="KW-0904">Protein phosphatase</keyword>
<name>A0A066WH32_TILAU</name>
<evidence type="ECO:0000256" key="2">
    <source>
        <dbReference type="ARBA" id="ARBA00013064"/>
    </source>
</evidence>
<feature type="region of interest" description="Disordered" evidence="5">
    <location>
        <begin position="393"/>
        <end position="419"/>
    </location>
</feature>
<feature type="region of interest" description="Disordered" evidence="5">
    <location>
        <begin position="242"/>
        <end position="329"/>
    </location>
</feature>
<dbReference type="InterPro" id="IPR000340">
    <property type="entry name" value="Dual-sp_phosphatase_cat-dom"/>
</dbReference>
<dbReference type="InParanoid" id="A0A066WH32"/>
<dbReference type="PANTHER" id="PTHR45848">
    <property type="entry name" value="DUAL SPECIFICITY PROTEIN PHOSPHATASE 12 FAMILY MEMBER"/>
    <property type="match status" value="1"/>
</dbReference>
<dbReference type="PROSITE" id="PS00383">
    <property type="entry name" value="TYR_PHOSPHATASE_1"/>
    <property type="match status" value="1"/>
</dbReference>
<dbReference type="SUPFAM" id="SSF52799">
    <property type="entry name" value="(Phosphotyrosine protein) phosphatases II"/>
    <property type="match status" value="1"/>
</dbReference>
<dbReference type="PROSITE" id="PS50054">
    <property type="entry name" value="TYR_PHOSPHATASE_DUAL"/>
    <property type="match status" value="1"/>
</dbReference>
<feature type="domain" description="Tyrosine-protein phosphatase" evidence="6">
    <location>
        <begin position="1"/>
        <end position="202"/>
    </location>
</feature>
<evidence type="ECO:0000259" key="6">
    <source>
        <dbReference type="PROSITE" id="PS50054"/>
    </source>
</evidence>
<dbReference type="InterPro" id="IPR000387">
    <property type="entry name" value="Tyr_Pase_dom"/>
</dbReference>
<feature type="region of interest" description="Disordered" evidence="5">
    <location>
        <begin position="479"/>
        <end position="585"/>
    </location>
</feature>
<dbReference type="InterPro" id="IPR029021">
    <property type="entry name" value="Prot-tyrosine_phosphatase-like"/>
</dbReference>
<feature type="region of interest" description="Disordered" evidence="5">
    <location>
        <begin position="612"/>
        <end position="633"/>
    </location>
</feature>
<evidence type="ECO:0000313" key="8">
    <source>
        <dbReference type="EMBL" id="KDN53136.1"/>
    </source>
</evidence>
<feature type="compositionally biased region" description="Polar residues" evidence="5">
    <location>
        <begin position="246"/>
        <end position="257"/>
    </location>
</feature>
<dbReference type="GeneID" id="25266994"/>
<dbReference type="Pfam" id="PF00782">
    <property type="entry name" value="DSPc"/>
    <property type="match status" value="1"/>
</dbReference>
<dbReference type="InterPro" id="IPR003595">
    <property type="entry name" value="Tyr_Pase_cat"/>
</dbReference>
<feature type="compositionally biased region" description="Low complexity" evidence="5">
    <location>
        <begin position="503"/>
        <end position="541"/>
    </location>
</feature>
<protein>
    <recommendedName>
        <fullName evidence="2">protein-tyrosine-phosphatase</fullName>
        <ecNumber evidence="2">3.1.3.48</ecNumber>
    </recommendedName>
</protein>
<dbReference type="EMBL" id="JMSN01000004">
    <property type="protein sequence ID" value="KDN53136.1"/>
    <property type="molecule type" value="Genomic_DNA"/>
</dbReference>
<keyword evidence="9" id="KW-1185">Reference proteome</keyword>
<feature type="region of interest" description="Disordered" evidence="5">
    <location>
        <begin position="341"/>
        <end position="378"/>
    </location>
</feature>
<evidence type="ECO:0000259" key="7">
    <source>
        <dbReference type="PROSITE" id="PS50056"/>
    </source>
</evidence>